<protein>
    <submittedName>
        <fullName evidence="3">Initiator RepB protein</fullName>
    </submittedName>
</protein>
<dbReference type="Gene3D" id="1.10.10.10">
    <property type="entry name" value="Winged helix-like DNA-binding domain superfamily/Winged helix DNA-binding domain"/>
    <property type="match status" value="2"/>
</dbReference>
<dbReference type="Pfam" id="PF21205">
    <property type="entry name" value="Rep3_C"/>
    <property type="match status" value="1"/>
</dbReference>
<evidence type="ECO:0000313" key="4">
    <source>
        <dbReference type="Proteomes" id="UP000070646"/>
    </source>
</evidence>
<evidence type="ECO:0000313" key="3">
    <source>
        <dbReference type="EMBL" id="KXA01335.1"/>
    </source>
</evidence>
<evidence type="ECO:0000256" key="1">
    <source>
        <dbReference type="ARBA" id="ARBA00038283"/>
    </source>
</evidence>
<dbReference type="Proteomes" id="UP000070646">
    <property type="component" value="Unassembled WGS sequence"/>
</dbReference>
<dbReference type="GO" id="GO:0006270">
    <property type="term" value="P:DNA replication initiation"/>
    <property type="evidence" value="ECO:0007669"/>
    <property type="project" value="InterPro"/>
</dbReference>
<dbReference type="RefSeq" id="WP_060797112.1">
    <property type="nucleotide sequence ID" value="NZ_KQ956371.1"/>
</dbReference>
<gene>
    <name evidence="3" type="ORF">HMPREF3222_03414</name>
</gene>
<sequence length="458" mass="53998">MKEKFIVSKSNKLINGRYNLGVNEQKVIITMTSLIDINDKNFNKVTFTMKELSKILSVSVDNLYRDVRKIMTNLRKKDIFIDERDENGVGRIIETSFVTTAIYDNKHGILTLEFSEVLRPYLLELKGLFTSYRLDNALNLSSKYSIRIYEKLKCNEFRKNFIWSIDELKNDLMLEQKSYNLYSNIKQKIILIAVNDINKHTDIRVEFEEVKSGKKVIAIKFIIKSNKENKKLLADNLSDISVDNVEIMEDKNILILKELFQDQVPIKNLKKILESANNDIEKIKKIYEYSKTQKIDNLVGFMIKMVKDNNFEEPIKQDKDYKKIHNFTERDDYDYQKLEKGLLGWDNDEILESIEKNKTITNEGSKMDFKGDENVKDINILNNIKNVLEGQLTAIFGELRYKTWVKPSVDNIYLENNRIKFRFSNEFVKNKFESEFENITLEIIKCIDSNFEIEKYII</sequence>
<proteinExistence type="inferred from homology"/>
<dbReference type="GO" id="GO:0003887">
    <property type="term" value="F:DNA-directed DNA polymerase activity"/>
    <property type="evidence" value="ECO:0007669"/>
    <property type="project" value="InterPro"/>
</dbReference>
<dbReference type="EMBL" id="LRPU01000268">
    <property type="protein sequence ID" value="KXA01335.1"/>
    <property type="molecule type" value="Genomic_DNA"/>
</dbReference>
<comment type="similarity">
    <text evidence="1">Belongs to the initiator RepB protein family.</text>
</comment>
<dbReference type="PATRIC" id="fig|1502.174.peg.3453"/>
<reference evidence="3 4" key="1">
    <citation type="submission" date="2016-01" db="EMBL/GenBank/DDBJ databases">
        <authorList>
            <person name="Oliw E.H."/>
        </authorList>
    </citation>
    <scope>NUCLEOTIDE SEQUENCE [LARGE SCALE GENOMIC DNA]</scope>
    <source>
        <strain evidence="3 4">MJR7757A</strain>
    </source>
</reference>
<feature type="domain" description="Initiator Rep protein WH1" evidence="2">
    <location>
        <begin position="6"/>
        <end position="153"/>
    </location>
</feature>
<comment type="caution">
    <text evidence="3">The sequence shown here is derived from an EMBL/GenBank/DDBJ whole genome shotgun (WGS) entry which is preliminary data.</text>
</comment>
<name>A0A133MBB2_CLOPF</name>
<dbReference type="AlphaFoldDB" id="A0A133MBB2"/>
<dbReference type="InterPro" id="IPR036388">
    <property type="entry name" value="WH-like_DNA-bd_sf"/>
</dbReference>
<dbReference type="Pfam" id="PF01051">
    <property type="entry name" value="Rep3_N"/>
    <property type="match status" value="1"/>
</dbReference>
<evidence type="ECO:0000259" key="2">
    <source>
        <dbReference type="Pfam" id="PF01051"/>
    </source>
</evidence>
<organism evidence="3 4">
    <name type="scientific">Clostridium perfringens</name>
    <dbReference type="NCBI Taxonomy" id="1502"/>
    <lineage>
        <taxon>Bacteria</taxon>
        <taxon>Bacillati</taxon>
        <taxon>Bacillota</taxon>
        <taxon>Clostridia</taxon>
        <taxon>Eubacteriales</taxon>
        <taxon>Clostridiaceae</taxon>
        <taxon>Clostridium</taxon>
    </lineage>
</organism>
<accession>A0A133MBB2</accession>
<dbReference type="InterPro" id="IPR036390">
    <property type="entry name" value="WH_DNA-bd_sf"/>
</dbReference>
<dbReference type="SUPFAM" id="SSF46785">
    <property type="entry name" value="Winged helix' DNA-binding domain"/>
    <property type="match status" value="2"/>
</dbReference>
<dbReference type="InterPro" id="IPR000525">
    <property type="entry name" value="Initiator_Rep_WH1"/>
</dbReference>